<proteinExistence type="predicted"/>
<dbReference type="Proteomes" id="UP000034588">
    <property type="component" value="Unassembled WGS sequence"/>
</dbReference>
<accession>A0A0G1YVN0</accession>
<reference evidence="1 2" key="1">
    <citation type="journal article" date="2015" name="Nature">
        <title>rRNA introns, odd ribosomes, and small enigmatic genomes across a large radiation of phyla.</title>
        <authorList>
            <person name="Brown C.T."/>
            <person name="Hug L.A."/>
            <person name="Thomas B.C."/>
            <person name="Sharon I."/>
            <person name="Castelle C.J."/>
            <person name="Singh A."/>
            <person name="Wilkins M.J."/>
            <person name="Williams K.H."/>
            <person name="Banfield J.F."/>
        </authorList>
    </citation>
    <scope>NUCLEOTIDE SEQUENCE [LARGE SCALE GENOMIC DNA]</scope>
</reference>
<evidence type="ECO:0000313" key="1">
    <source>
        <dbReference type="EMBL" id="KKW10419.1"/>
    </source>
</evidence>
<protein>
    <submittedName>
        <fullName evidence="1">Uncharacterized protein</fullName>
    </submittedName>
</protein>
<organism evidence="1 2">
    <name type="scientific">Candidatus Gottesmanbacteria bacterium GW2011_GWB1_49_7</name>
    <dbReference type="NCBI Taxonomy" id="1618448"/>
    <lineage>
        <taxon>Bacteria</taxon>
        <taxon>Candidatus Gottesmaniibacteriota</taxon>
    </lineage>
</organism>
<name>A0A0G1YVN0_9BACT</name>
<gene>
    <name evidence="1" type="ORF">UY48_C0038G0019</name>
</gene>
<evidence type="ECO:0000313" key="2">
    <source>
        <dbReference type="Proteomes" id="UP000034588"/>
    </source>
</evidence>
<sequence length="80" mass="9177">MTDHVVALSKMRLESLKFMAYDELLKQPDVIVEPGRVWRKENKTFGGAAVWFAPPGTTRFYNGQVEIEGVLEPAQLIRIW</sequence>
<comment type="caution">
    <text evidence="1">The sequence shown here is derived from an EMBL/GenBank/DDBJ whole genome shotgun (WGS) entry which is preliminary data.</text>
</comment>
<dbReference type="AlphaFoldDB" id="A0A0G1YVN0"/>
<dbReference type="EMBL" id="LCQD01000038">
    <property type="protein sequence ID" value="KKW10419.1"/>
    <property type="molecule type" value="Genomic_DNA"/>
</dbReference>